<dbReference type="Proteomes" id="UP000485058">
    <property type="component" value="Unassembled WGS sequence"/>
</dbReference>
<evidence type="ECO:0000313" key="3">
    <source>
        <dbReference type="Proteomes" id="UP000485058"/>
    </source>
</evidence>
<evidence type="ECO:0000256" key="1">
    <source>
        <dbReference type="SAM" id="MobiDB-lite"/>
    </source>
</evidence>
<organism evidence="2 3">
    <name type="scientific">Haematococcus lacustris</name>
    <name type="common">Green alga</name>
    <name type="synonym">Haematococcus pluvialis</name>
    <dbReference type="NCBI Taxonomy" id="44745"/>
    <lineage>
        <taxon>Eukaryota</taxon>
        <taxon>Viridiplantae</taxon>
        <taxon>Chlorophyta</taxon>
        <taxon>core chlorophytes</taxon>
        <taxon>Chlorophyceae</taxon>
        <taxon>CS clade</taxon>
        <taxon>Chlamydomonadales</taxon>
        <taxon>Haematococcaceae</taxon>
        <taxon>Haematococcus</taxon>
    </lineage>
</organism>
<evidence type="ECO:0000313" key="2">
    <source>
        <dbReference type="EMBL" id="GFH15462.1"/>
    </source>
</evidence>
<dbReference type="EMBL" id="BLLF01000854">
    <property type="protein sequence ID" value="GFH15462.1"/>
    <property type="molecule type" value="Genomic_DNA"/>
</dbReference>
<name>A0A699ZIG5_HAELA</name>
<reference evidence="2 3" key="1">
    <citation type="submission" date="2020-02" db="EMBL/GenBank/DDBJ databases">
        <title>Draft genome sequence of Haematococcus lacustris strain NIES-144.</title>
        <authorList>
            <person name="Morimoto D."/>
            <person name="Nakagawa S."/>
            <person name="Yoshida T."/>
            <person name="Sawayama S."/>
        </authorList>
    </citation>
    <scope>NUCLEOTIDE SEQUENCE [LARGE SCALE GENOMIC DNA]</scope>
    <source>
        <strain evidence="2 3">NIES-144</strain>
    </source>
</reference>
<accession>A0A699ZIG5</accession>
<keyword evidence="3" id="KW-1185">Reference proteome</keyword>
<dbReference type="AlphaFoldDB" id="A0A699ZIG5"/>
<comment type="caution">
    <text evidence="2">The sequence shown here is derived from an EMBL/GenBank/DDBJ whole genome shotgun (WGS) entry which is preliminary data.</text>
</comment>
<gene>
    <name evidence="2" type="ORF">HaLaN_11695</name>
</gene>
<protein>
    <submittedName>
        <fullName evidence="2">Uncharacterized protein</fullName>
    </submittedName>
</protein>
<sequence>MGRWKSDGEVGVRGGESLMVWVEDALLVTCVGVILMVGSDNDVGSGSNGAARPGMGVSECDHPHPCQWRPV</sequence>
<feature type="region of interest" description="Disordered" evidence="1">
    <location>
        <begin position="45"/>
        <end position="71"/>
    </location>
</feature>
<proteinExistence type="predicted"/>